<feature type="compositionally biased region" description="Low complexity" evidence="1">
    <location>
        <begin position="462"/>
        <end position="484"/>
    </location>
</feature>
<organism evidence="3 4">
    <name type="scientific">Bifidobacterium goeldii</name>
    <dbReference type="NCBI Taxonomy" id="2306975"/>
    <lineage>
        <taxon>Bacteria</taxon>
        <taxon>Bacillati</taxon>
        <taxon>Actinomycetota</taxon>
        <taxon>Actinomycetes</taxon>
        <taxon>Bifidobacteriales</taxon>
        <taxon>Bifidobacteriaceae</taxon>
        <taxon>Bifidobacterium</taxon>
    </lineage>
</organism>
<keyword evidence="2" id="KW-0472">Membrane</keyword>
<feature type="compositionally biased region" description="Low complexity" evidence="1">
    <location>
        <begin position="142"/>
        <end position="188"/>
    </location>
</feature>
<keyword evidence="2" id="KW-0812">Transmembrane</keyword>
<dbReference type="InterPro" id="IPR036890">
    <property type="entry name" value="HATPase_C_sf"/>
</dbReference>
<reference evidence="3 4" key="1">
    <citation type="submission" date="2018-09" db="EMBL/GenBank/DDBJ databases">
        <title>Characterization of the phylogenetic diversity of five novel species belonging to the genus Bifidobacterium.</title>
        <authorList>
            <person name="Lugli G.A."/>
            <person name="Duranti S."/>
            <person name="Milani C."/>
        </authorList>
    </citation>
    <scope>NUCLEOTIDE SEQUENCE [LARGE SCALE GENOMIC DNA]</scope>
    <source>
        <strain evidence="3 4">2034B</strain>
    </source>
</reference>
<keyword evidence="2" id="KW-1133">Transmembrane helix</keyword>
<evidence type="ECO:0000313" key="3">
    <source>
        <dbReference type="EMBL" id="RSX54321.1"/>
    </source>
</evidence>
<evidence type="ECO:0000256" key="1">
    <source>
        <dbReference type="SAM" id="MobiDB-lite"/>
    </source>
</evidence>
<keyword evidence="3" id="KW-0808">Transferase</keyword>
<accession>A0A430FNC3</accession>
<protein>
    <submittedName>
        <fullName evidence="3">2CS histidine protein kinase</fullName>
    </submittedName>
</protein>
<feature type="region of interest" description="Disordered" evidence="1">
    <location>
        <begin position="451"/>
        <end position="487"/>
    </location>
</feature>
<keyword evidence="4" id="KW-1185">Reference proteome</keyword>
<feature type="transmembrane region" description="Helical" evidence="2">
    <location>
        <begin position="110"/>
        <end position="129"/>
    </location>
</feature>
<gene>
    <name evidence="3" type="ORF">D2E25_0629</name>
</gene>
<dbReference type="Proteomes" id="UP000287533">
    <property type="component" value="Unassembled WGS sequence"/>
</dbReference>
<feature type="transmembrane region" description="Helical" evidence="2">
    <location>
        <begin position="210"/>
        <end position="233"/>
    </location>
</feature>
<keyword evidence="3" id="KW-0418">Kinase</keyword>
<dbReference type="RefSeq" id="WP_241216952.1">
    <property type="nucleotide sequence ID" value="NZ_QXGL01000001.1"/>
</dbReference>
<feature type="transmembrane region" description="Helical" evidence="2">
    <location>
        <begin position="20"/>
        <end position="41"/>
    </location>
</feature>
<dbReference type="GO" id="GO:0016301">
    <property type="term" value="F:kinase activity"/>
    <property type="evidence" value="ECO:0007669"/>
    <property type="project" value="UniProtKB-KW"/>
</dbReference>
<feature type="transmembrane region" description="Helical" evidence="2">
    <location>
        <begin position="53"/>
        <end position="80"/>
    </location>
</feature>
<dbReference type="PROSITE" id="PS51257">
    <property type="entry name" value="PROKAR_LIPOPROTEIN"/>
    <property type="match status" value="1"/>
</dbReference>
<proteinExistence type="predicted"/>
<dbReference type="EMBL" id="QXGL01000001">
    <property type="protein sequence ID" value="RSX54321.1"/>
    <property type="molecule type" value="Genomic_DNA"/>
</dbReference>
<evidence type="ECO:0000313" key="4">
    <source>
        <dbReference type="Proteomes" id="UP000287533"/>
    </source>
</evidence>
<feature type="transmembrane region" description="Helical" evidence="2">
    <location>
        <begin position="86"/>
        <end position="103"/>
    </location>
</feature>
<dbReference type="AlphaFoldDB" id="A0A430FNC3"/>
<dbReference type="Gene3D" id="3.30.565.10">
    <property type="entry name" value="Histidine kinase-like ATPase, C-terminal domain"/>
    <property type="match status" value="1"/>
</dbReference>
<name>A0A430FNC3_9BIFI</name>
<evidence type="ECO:0000256" key="2">
    <source>
        <dbReference type="SAM" id="Phobius"/>
    </source>
</evidence>
<comment type="caution">
    <text evidence="3">The sequence shown here is derived from an EMBL/GenBank/DDBJ whole genome shotgun (WGS) entry which is preliminary data.</text>
</comment>
<feature type="region of interest" description="Disordered" evidence="1">
    <location>
        <begin position="141"/>
        <end position="204"/>
    </location>
</feature>
<sequence>MMGAIREWFSAADRRVSNAWLLTATLIVALACTAETLFALMSDAMPMFDTVPVMVFIAAVIVMAFRPVSGSMLVALLWTLLCISPVHMPSALLFAILLAVGIAGYANRRIAVIVAIVALSSWMFARGGVALPNSAPVNDTAMTDTSMGSGSSDSLDTGSDTDMSGSDMSGSNVDGSDGTDSDGSVDGNAIGDNDTHHDNDSDAGSDRSHVILGSVTIYGVTPVVILFIGFMLGGMAARWNHERHQAQLELAYRRRRERAAHDIHDYVSNDLAYLILRMDKDLADGKTPTLEELQELREVAMGALDRTHKVIGVIEGHDDDAHAVAGIPTKNDTDGDRGVAVETAANTIGTGATGVISPSVNRADCPLAAQLRDIAHTGDHRLKELGFEGQTIVSNANDTAARNDMIAGLLEELYGNIAKHAEAEQGYVLTVGIGLDSVQIALIDTQYDGQQNRHANDTGKQSRGAALAASSDALPAASPSMSSGTGLSRYRQAIERRGGELQYDSQDGEWTLSAIIPL</sequence>
<feature type="compositionally biased region" description="Basic and acidic residues" evidence="1">
    <location>
        <begin position="193"/>
        <end position="204"/>
    </location>
</feature>
<feature type="compositionally biased region" description="Polar residues" evidence="1">
    <location>
        <begin position="451"/>
        <end position="461"/>
    </location>
</feature>